<feature type="signal peptide" evidence="7">
    <location>
        <begin position="1"/>
        <end position="28"/>
    </location>
</feature>
<dbReference type="GO" id="GO:0036376">
    <property type="term" value="P:sodium ion export across plasma membrane"/>
    <property type="evidence" value="ECO:0007669"/>
    <property type="project" value="InterPro"/>
</dbReference>
<evidence type="ECO:0000256" key="4">
    <source>
        <dbReference type="ARBA" id="ARBA00022989"/>
    </source>
</evidence>
<gene>
    <name evidence="8" type="ORF">H9734_06830</name>
</gene>
<dbReference type="GO" id="GO:0015081">
    <property type="term" value="F:sodium ion transmembrane transporter activity"/>
    <property type="evidence" value="ECO:0007669"/>
    <property type="project" value="InterPro"/>
</dbReference>
<feature type="chain" id="PRO_5039611411" evidence="7">
    <location>
        <begin position="29"/>
        <end position="263"/>
    </location>
</feature>
<dbReference type="NCBIfam" id="TIGR01195">
    <property type="entry name" value="oadG_fam"/>
    <property type="match status" value="1"/>
</dbReference>
<dbReference type="InterPro" id="IPR005899">
    <property type="entry name" value="Na_pump_deCOase"/>
</dbReference>
<sequence>MNKNWKKLGSLFLSLTCAVAMSVVPAFADTESTPAYLPVEESTLNSMLSTSESLIDELCGYGDEDLEALKTSDYQFTVRAVEAWQSVQDELGALVSYDAEEATYEVDGDFVTCTIPAEFEYNPATVRVYWNMVSQQATDMTFTVESSISVLMGEAGTNTVTGLCVVFVVLIFLVVIIFLFGKIGAGSKTQPTETEKKAVTPAPAPAPAPAVNIPAVAAAQDDIELQIVLGMAIAMYEEETGAAGGDSYVVRSIRKNRKNNWKR</sequence>
<protein>
    <submittedName>
        <fullName evidence="8">OadG family protein</fullName>
    </submittedName>
</protein>
<keyword evidence="2" id="KW-1003">Cell membrane</keyword>
<keyword evidence="4 6" id="KW-1133">Transmembrane helix</keyword>
<feature type="transmembrane region" description="Helical" evidence="6">
    <location>
        <begin position="160"/>
        <end position="180"/>
    </location>
</feature>
<evidence type="ECO:0000313" key="8">
    <source>
        <dbReference type="EMBL" id="HIX77290.1"/>
    </source>
</evidence>
<keyword evidence="3 6" id="KW-0812">Transmembrane</keyword>
<name>A0A9D2BHY7_9FIRM</name>
<evidence type="ECO:0000256" key="2">
    <source>
        <dbReference type="ARBA" id="ARBA00022475"/>
    </source>
</evidence>
<keyword evidence="5 6" id="KW-0472">Membrane</keyword>
<proteinExistence type="predicted"/>
<evidence type="ECO:0000256" key="1">
    <source>
        <dbReference type="ARBA" id="ARBA00004236"/>
    </source>
</evidence>
<dbReference type="Proteomes" id="UP000886890">
    <property type="component" value="Unassembled WGS sequence"/>
</dbReference>
<accession>A0A9D2BHY7</accession>
<organism evidence="8 9">
    <name type="scientific">Candidatus Fusicatenibacter merdavium</name>
    <dbReference type="NCBI Taxonomy" id="2838600"/>
    <lineage>
        <taxon>Bacteria</taxon>
        <taxon>Bacillati</taxon>
        <taxon>Bacillota</taxon>
        <taxon>Clostridia</taxon>
        <taxon>Lachnospirales</taxon>
        <taxon>Lachnospiraceae</taxon>
        <taxon>Fusicatenibacter</taxon>
    </lineage>
</organism>
<reference evidence="8" key="1">
    <citation type="journal article" date="2021" name="PeerJ">
        <title>Extensive microbial diversity within the chicken gut microbiome revealed by metagenomics and culture.</title>
        <authorList>
            <person name="Gilroy R."/>
            <person name="Ravi A."/>
            <person name="Getino M."/>
            <person name="Pursley I."/>
            <person name="Horton D.L."/>
            <person name="Alikhan N.F."/>
            <person name="Baker D."/>
            <person name="Gharbi K."/>
            <person name="Hall N."/>
            <person name="Watson M."/>
            <person name="Adriaenssens E.M."/>
            <person name="Foster-Nyarko E."/>
            <person name="Jarju S."/>
            <person name="Secka A."/>
            <person name="Antonio M."/>
            <person name="Oren A."/>
            <person name="Chaudhuri R.R."/>
            <person name="La Ragione R."/>
            <person name="Hildebrand F."/>
            <person name="Pallen M.J."/>
        </authorList>
    </citation>
    <scope>NUCLEOTIDE SEQUENCE</scope>
    <source>
        <strain evidence="8">CHK183-1962</strain>
    </source>
</reference>
<dbReference type="AlphaFoldDB" id="A0A9D2BHY7"/>
<evidence type="ECO:0000256" key="6">
    <source>
        <dbReference type="SAM" id="Phobius"/>
    </source>
</evidence>
<reference evidence="8" key="2">
    <citation type="submission" date="2021-04" db="EMBL/GenBank/DDBJ databases">
        <authorList>
            <person name="Gilroy R."/>
        </authorList>
    </citation>
    <scope>NUCLEOTIDE SEQUENCE</scope>
    <source>
        <strain evidence="8">CHK183-1962</strain>
    </source>
</reference>
<comment type="subcellular location">
    <subcellularLocation>
        <location evidence="1">Cell membrane</location>
    </subcellularLocation>
</comment>
<keyword evidence="7" id="KW-0732">Signal</keyword>
<comment type="caution">
    <text evidence="8">The sequence shown here is derived from an EMBL/GenBank/DDBJ whole genome shotgun (WGS) entry which is preliminary data.</text>
</comment>
<evidence type="ECO:0000256" key="5">
    <source>
        <dbReference type="ARBA" id="ARBA00023136"/>
    </source>
</evidence>
<dbReference type="Pfam" id="PF04277">
    <property type="entry name" value="OAD_gamma"/>
    <property type="match status" value="1"/>
</dbReference>
<dbReference type="GO" id="GO:0005886">
    <property type="term" value="C:plasma membrane"/>
    <property type="evidence" value="ECO:0007669"/>
    <property type="project" value="UniProtKB-SubCell"/>
</dbReference>
<evidence type="ECO:0000256" key="7">
    <source>
        <dbReference type="SAM" id="SignalP"/>
    </source>
</evidence>
<evidence type="ECO:0000256" key="3">
    <source>
        <dbReference type="ARBA" id="ARBA00022692"/>
    </source>
</evidence>
<dbReference type="EMBL" id="DXEK01000113">
    <property type="protein sequence ID" value="HIX77290.1"/>
    <property type="molecule type" value="Genomic_DNA"/>
</dbReference>
<evidence type="ECO:0000313" key="9">
    <source>
        <dbReference type="Proteomes" id="UP000886890"/>
    </source>
</evidence>